<keyword evidence="3" id="KW-0520">NAD</keyword>
<dbReference type="PANTHER" id="PTHR43570">
    <property type="entry name" value="ALDEHYDE DEHYDROGENASE"/>
    <property type="match status" value="1"/>
</dbReference>
<evidence type="ECO:0000256" key="5">
    <source>
        <dbReference type="PIRSR" id="PIRSR036492-1"/>
    </source>
</evidence>
<accession>A0A0D0Q0M4</accession>
<dbReference type="OrthoDB" id="9812625at2"/>
<keyword evidence="2 4" id="KW-0560">Oxidoreductase</keyword>
<dbReference type="PROSITE" id="PS00687">
    <property type="entry name" value="ALDEHYDE_DEHYDR_GLU"/>
    <property type="match status" value="1"/>
</dbReference>
<evidence type="ECO:0000256" key="2">
    <source>
        <dbReference type="ARBA" id="ARBA00023002"/>
    </source>
</evidence>
<organism evidence="9 10">
    <name type="scientific">Wenxinia marina DSM 24838</name>
    <dbReference type="NCBI Taxonomy" id="1123501"/>
    <lineage>
        <taxon>Bacteria</taxon>
        <taxon>Pseudomonadati</taxon>
        <taxon>Pseudomonadota</taxon>
        <taxon>Alphaproteobacteria</taxon>
        <taxon>Rhodobacterales</taxon>
        <taxon>Roseobacteraceae</taxon>
        <taxon>Wenxinia</taxon>
    </lineage>
</organism>
<evidence type="ECO:0000256" key="3">
    <source>
        <dbReference type="ARBA" id="ARBA00023027"/>
    </source>
</evidence>
<dbReference type="Pfam" id="PF00171">
    <property type="entry name" value="Aldedh"/>
    <property type="match status" value="1"/>
</dbReference>
<evidence type="ECO:0000256" key="1">
    <source>
        <dbReference type="ARBA" id="ARBA00009986"/>
    </source>
</evidence>
<name>A0A0D0Q0M4_9RHOB</name>
<dbReference type="GO" id="GO:0005737">
    <property type="term" value="C:cytoplasm"/>
    <property type="evidence" value="ECO:0007669"/>
    <property type="project" value="TreeGrafter"/>
</dbReference>
<dbReference type="EMBL" id="AONG01000017">
    <property type="protein sequence ID" value="KIQ68114.1"/>
    <property type="molecule type" value="Genomic_DNA"/>
</dbReference>
<feature type="active site" evidence="5 6">
    <location>
        <position position="226"/>
    </location>
</feature>
<dbReference type="STRING" id="1123501.Wenmar_03329"/>
<comment type="similarity">
    <text evidence="1 4 7">Belongs to the aldehyde dehydrogenase family.</text>
</comment>
<dbReference type="Proteomes" id="UP000035100">
    <property type="component" value="Unassembled WGS sequence"/>
</dbReference>
<dbReference type="InterPro" id="IPR016160">
    <property type="entry name" value="Ald_DH_CS_CYS"/>
</dbReference>
<feature type="active site" evidence="5">
    <location>
        <position position="260"/>
    </location>
</feature>
<comment type="caution">
    <text evidence="9">The sequence shown here is derived from an EMBL/GenBank/DDBJ whole genome shotgun (WGS) entry which is preliminary data.</text>
</comment>
<evidence type="ECO:0000256" key="6">
    <source>
        <dbReference type="PROSITE-ProRule" id="PRU10007"/>
    </source>
</evidence>
<dbReference type="GO" id="GO:0004029">
    <property type="term" value="F:aldehyde dehydrogenase (NAD+) activity"/>
    <property type="evidence" value="ECO:0007669"/>
    <property type="project" value="TreeGrafter"/>
</dbReference>
<evidence type="ECO:0000313" key="9">
    <source>
        <dbReference type="EMBL" id="KIQ68114.1"/>
    </source>
</evidence>
<gene>
    <name evidence="9" type="ORF">Wenmar_03329</name>
</gene>
<dbReference type="GO" id="GO:0006081">
    <property type="term" value="P:aldehyde metabolic process"/>
    <property type="evidence" value="ECO:0007669"/>
    <property type="project" value="InterPro"/>
</dbReference>
<dbReference type="SUPFAM" id="SSF53720">
    <property type="entry name" value="ALDH-like"/>
    <property type="match status" value="1"/>
</dbReference>
<dbReference type="InterPro" id="IPR016163">
    <property type="entry name" value="Ald_DH_C"/>
</dbReference>
<dbReference type="PIRSF" id="PIRSF036492">
    <property type="entry name" value="ALDH"/>
    <property type="match status" value="1"/>
</dbReference>
<dbReference type="eggNOG" id="COG1012">
    <property type="taxonomic scope" value="Bacteria"/>
</dbReference>
<dbReference type="InterPro" id="IPR016162">
    <property type="entry name" value="Ald_DH_N"/>
</dbReference>
<evidence type="ECO:0000259" key="8">
    <source>
        <dbReference type="Pfam" id="PF00171"/>
    </source>
</evidence>
<dbReference type="AlphaFoldDB" id="A0A0D0Q0M4"/>
<dbReference type="InterPro" id="IPR016161">
    <property type="entry name" value="Ald_DH/histidinol_DH"/>
</dbReference>
<evidence type="ECO:0000313" key="10">
    <source>
        <dbReference type="Proteomes" id="UP000035100"/>
    </source>
</evidence>
<dbReference type="Gene3D" id="3.40.309.10">
    <property type="entry name" value="Aldehyde Dehydrogenase, Chain A, domain 2"/>
    <property type="match status" value="1"/>
</dbReference>
<dbReference type="PATRIC" id="fig|1123501.6.peg.3455"/>
<dbReference type="InterPro" id="IPR015590">
    <property type="entry name" value="Aldehyde_DH_dom"/>
</dbReference>
<reference evidence="9 10" key="1">
    <citation type="submission" date="2013-01" db="EMBL/GenBank/DDBJ databases">
        <authorList>
            <person name="Fiebig A."/>
            <person name="Goeker M."/>
            <person name="Klenk H.-P.P."/>
        </authorList>
    </citation>
    <scope>NUCLEOTIDE SEQUENCE [LARGE SCALE GENOMIC DNA]</scope>
    <source>
        <strain evidence="9 10">DSM 24838</strain>
    </source>
</reference>
<dbReference type="InterPro" id="IPR012394">
    <property type="entry name" value="Aldehyde_DH_NAD(P)"/>
</dbReference>
<proteinExistence type="inferred from homology"/>
<dbReference type="Gene3D" id="3.40.605.10">
    <property type="entry name" value="Aldehyde Dehydrogenase, Chain A, domain 1"/>
    <property type="match status" value="1"/>
</dbReference>
<evidence type="ECO:0000256" key="4">
    <source>
        <dbReference type="PIRNR" id="PIRNR036492"/>
    </source>
</evidence>
<sequence>MPAGHDGPRAGGPAVDEPDLAALRAAHAALGGHRAPPPRAERDAHLSALGNAVRDAAEEIARAVSADFGHRPRQETLLTEVAMVLQAVRHARRNLRRWTRPRRVVLPPHLWPSTASILREPLGLVGIIAPWNYPVQLALVPLVAALAGGNRVILHPSEQMPRTAELLADLAGRAVPDTVRVVAGGPEVARALCVQPLDGLFFTGSTATGRRVMAAAAENLVPVTLELGGKSPALILADADLDEAARSIVAGKLLNAGQTCIAPDYLLIPRTRADAVVAALGRAASALYPDPAGPDYATIVRPADRARLEAMLDGVDARPLMSPMPPAPRMGGWVVVDPPADHPVMRDEIFGPVLPLVPYDDTQEACRFVNDRPTPLALYVYGRDTRAAARIVAAVRSGGAMINEAVQHVGVQSLPFGGAGASGMGAYHGDEGFRAMTRPRSVVTARPSLARFVRPPYGATMERILRSLIR</sequence>
<protein>
    <recommendedName>
        <fullName evidence="4">Aldehyde dehydrogenase</fullName>
    </recommendedName>
</protein>
<feature type="domain" description="Aldehyde dehydrogenase" evidence="8">
    <location>
        <begin position="21"/>
        <end position="442"/>
    </location>
</feature>
<dbReference type="InterPro" id="IPR029510">
    <property type="entry name" value="Ald_DH_CS_GLU"/>
</dbReference>
<keyword evidence="10" id="KW-1185">Reference proteome</keyword>
<dbReference type="PANTHER" id="PTHR43570:SF20">
    <property type="entry name" value="ALDEHYDE DEHYDROGENASE ALDX-RELATED"/>
    <property type="match status" value="1"/>
</dbReference>
<dbReference type="PROSITE" id="PS00070">
    <property type="entry name" value="ALDEHYDE_DEHYDR_CYS"/>
    <property type="match status" value="1"/>
</dbReference>
<evidence type="ECO:0000256" key="7">
    <source>
        <dbReference type="RuleBase" id="RU003345"/>
    </source>
</evidence>